<gene>
    <name evidence="6" type="ORF">HMPREF3293_00047</name>
</gene>
<dbReference type="PANTHER" id="PTHR43790:SF9">
    <property type="entry name" value="GALACTOFURANOSE TRANSPORTER ATP-BINDING PROTEIN YTFR"/>
    <property type="match status" value="1"/>
</dbReference>
<comment type="caution">
    <text evidence="6">The sequence shown here is derived from an EMBL/GenBank/DDBJ whole genome shotgun (WGS) entry which is preliminary data.</text>
</comment>
<accession>A0A136Q8W0</accession>
<keyword evidence="7" id="KW-1185">Reference proteome</keyword>
<dbReference type="PANTHER" id="PTHR43790">
    <property type="entry name" value="CARBOHYDRATE TRANSPORT ATP-BINDING PROTEIN MG119-RELATED"/>
    <property type="match status" value="1"/>
</dbReference>
<evidence type="ECO:0000313" key="6">
    <source>
        <dbReference type="EMBL" id="KXK67123.1"/>
    </source>
</evidence>
<dbReference type="OrthoDB" id="9771863at2"/>
<feature type="domain" description="ABC transporter" evidence="5">
    <location>
        <begin position="8"/>
        <end position="246"/>
    </location>
</feature>
<keyword evidence="2" id="KW-0677">Repeat</keyword>
<protein>
    <submittedName>
        <fullName evidence="6">Putative sugar ABC transporter, ATP binding protein</fullName>
    </submittedName>
</protein>
<dbReference type="SUPFAM" id="SSF52540">
    <property type="entry name" value="P-loop containing nucleoside triphosphate hydrolases"/>
    <property type="match status" value="2"/>
</dbReference>
<dbReference type="PROSITE" id="PS00211">
    <property type="entry name" value="ABC_TRANSPORTER_1"/>
    <property type="match status" value="1"/>
</dbReference>
<dbReference type="CDD" id="cd03216">
    <property type="entry name" value="ABC_Carb_Monos_I"/>
    <property type="match status" value="1"/>
</dbReference>
<evidence type="ECO:0000313" key="7">
    <source>
        <dbReference type="Proteomes" id="UP000070366"/>
    </source>
</evidence>
<dbReference type="SMART" id="SM00382">
    <property type="entry name" value="AAA"/>
    <property type="match status" value="1"/>
</dbReference>
<dbReference type="STRING" id="626937.HMPREF3293_00047"/>
<dbReference type="GO" id="GO:0005524">
    <property type="term" value="F:ATP binding"/>
    <property type="evidence" value="ECO:0007669"/>
    <property type="project" value="UniProtKB-KW"/>
</dbReference>
<reference evidence="6 7" key="1">
    <citation type="submission" date="2016-02" db="EMBL/GenBank/DDBJ databases">
        <authorList>
            <person name="Wen L."/>
            <person name="He K."/>
            <person name="Yang H."/>
        </authorList>
    </citation>
    <scope>NUCLEOTIDE SEQUENCE [LARGE SCALE GENOMIC DNA]</scope>
    <source>
        <strain evidence="6 7">DSM 22607</strain>
    </source>
</reference>
<organism evidence="6 7">
    <name type="scientific">Christensenella minuta</name>
    <dbReference type="NCBI Taxonomy" id="626937"/>
    <lineage>
        <taxon>Bacteria</taxon>
        <taxon>Bacillati</taxon>
        <taxon>Bacillota</taxon>
        <taxon>Clostridia</taxon>
        <taxon>Christensenellales</taxon>
        <taxon>Christensenellaceae</taxon>
        <taxon>Christensenella</taxon>
    </lineage>
</organism>
<keyword evidence="4" id="KW-0067">ATP-binding</keyword>
<feature type="domain" description="ABC transporter" evidence="5">
    <location>
        <begin position="258"/>
        <end position="498"/>
    </location>
</feature>
<dbReference type="Proteomes" id="UP000070366">
    <property type="component" value="Unassembled WGS sequence"/>
</dbReference>
<dbReference type="KEGG" id="cmiu:B1H56_13240"/>
<dbReference type="Pfam" id="PF00005">
    <property type="entry name" value="ABC_tran"/>
    <property type="match status" value="2"/>
</dbReference>
<dbReference type="Gene3D" id="3.40.50.300">
    <property type="entry name" value="P-loop containing nucleotide triphosphate hydrolases"/>
    <property type="match status" value="2"/>
</dbReference>
<dbReference type="RefSeq" id="WP_066523330.1">
    <property type="nucleotide sequence ID" value="NZ_CABMOF010000016.1"/>
</dbReference>
<dbReference type="GO" id="GO:0016887">
    <property type="term" value="F:ATP hydrolysis activity"/>
    <property type="evidence" value="ECO:0007669"/>
    <property type="project" value="InterPro"/>
</dbReference>
<dbReference type="InterPro" id="IPR003439">
    <property type="entry name" value="ABC_transporter-like_ATP-bd"/>
</dbReference>
<dbReference type="InterPro" id="IPR027417">
    <property type="entry name" value="P-loop_NTPase"/>
</dbReference>
<evidence type="ECO:0000256" key="2">
    <source>
        <dbReference type="ARBA" id="ARBA00022737"/>
    </source>
</evidence>
<dbReference type="InterPro" id="IPR050107">
    <property type="entry name" value="ABC_carbohydrate_import_ATPase"/>
</dbReference>
<proteinExistence type="predicted"/>
<dbReference type="PATRIC" id="fig|626937.4.peg.47"/>
<dbReference type="InterPro" id="IPR017871">
    <property type="entry name" value="ABC_transporter-like_CS"/>
</dbReference>
<dbReference type="CDD" id="cd03215">
    <property type="entry name" value="ABC_Carb_Monos_II"/>
    <property type="match status" value="1"/>
</dbReference>
<name>A0A136Q8W0_9FIRM</name>
<dbReference type="InterPro" id="IPR003593">
    <property type="entry name" value="AAA+_ATPase"/>
</dbReference>
<sequence>MEKKDVILTVNGMDKSFGATKALKNVGIEIYRNEIHGLIGENGSGKSTLSSIIAGMQKCDEGTMEYCGRPYGPANIFEAEKAGIAMVGQEQNTLEDISVAENIFIGKEERFQSGPIVNSGKMNREARTVLDGLGLGKIKAEEQLKHYDFEQRKLVEIARALYDRPELMIVDETSTALSKYGREILYRTINGLRDQNKAVLFISHDIVEIMAVCDRVTILRDGEIVCTLPKEQYDSHTMKQYMVGREIEENYYRTDYENRLTDEVALRAEHINTEVLKDVSLELHYGEILGIGGLTDCGMHELGQVLFGLRRPVAGSVCTGDGTPLKNPSVALKKKIAYISKNRDKEALMLSSTILENICLPSLDKLKKGLLVTPGAEKAFALKYADLLSVKMDRITQNVMYLSGGNKQKVAVAKWLGTDADIYIFDCPTRGIDVGVQSDIYDLLERLRKKKKAILMISEELPEVIGMSDRILILKDGSLTAEIGRSKNTTENTLIHYII</sequence>
<evidence type="ECO:0000256" key="1">
    <source>
        <dbReference type="ARBA" id="ARBA00022448"/>
    </source>
</evidence>
<dbReference type="EMBL" id="LSZW01000002">
    <property type="protein sequence ID" value="KXK67123.1"/>
    <property type="molecule type" value="Genomic_DNA"/>
</dbReference>
<dbReference type="PROSITE" id="PS50893">
    <property type="entry name" value="ABC_TRANSPORTER_2"/>
    <property type="match status" value="2"/>
</dbReference>
<evidence type="ECO:0000259" key="5">
    <source>
        <dbReference type="PROSITE" id="PS50893"/>
    </source>
</evidence>
<keyword evidence="1" id="KW-0813">Transport</keyword>
<evidence type="ECO:0000256" key="3">
    <source>
        <dbReference type="ARBA" id="ARBA00022741"/>
    </source>
</evidence>
<evidence type="ECO:0000256" key="4">
    <source>
        <dbReference type="ARBA" id="ARBA00022840"/>
    </source>
</evidence>
<keyword evidence="3" id="KW-0547">Nucleotide-binding</keyword>
<dbReference type="AlphaFoldDB" id="A0A136Q8W0"/>